<accession>A0A9Q9MQB4</accession>
<evidence type="ECO:0000313" key="2">
    <source>
        <dbReference type="EMBL" id="UXC64336.1"/>
    </source>
</evidence>
<dbReference type="GeneID" id="75137148"/>
<name>A0A9Q9MQB4_9LACO</name>
<dbReference type="GO" id="GO:0003677">
    <property type="term" value="F:DNA binding"/>
    <property type="evidence" value="ECO:0007669"/>
    <property type="project" value="InterPro"/>
</dbReference>
<dbReference type="InterPro" id="IPR010183">
    <property type="entry name" value="Phage_lambda_Bet"/>
</dbReference>
<proteinExistence type="predicted"/>
<dbReference type="GO" id="GO:0006310">
    <property type="term" value="P:DNA recombination"/>
    <property type="evidence" value="ECO:0007669"/>
    <property type="project" value="InterPro"/>
</dbReference>
<evidence type="ECO:0000256" key="1">
    <source>
        <dbReference type="SAM" id="MobiDB-lite"/>
    </source>
</evidence>
<dbReference type="RefSeq" id="WP_260904970.1">
    <property type="nucleotide sequence ID" value="NZ_CP104396.1"/>
</dbReference>
<reference evidence="2" key="1">
    <citation type="submission" date="2022-09" db="EMBL/GenBank/DDBJ databases">
        <title>Complete genome of Ligilactobacillus agilis AM_LB6, isolated from chicken feces.</title>
        <authorList>
            <person name="den Bakker H.C."/>
            <person name="Mann A."/>
        </authorList>
    </citation>
    <scope>NUCLEOTIDE SEQUENCE</scope>
    <source>
        <strain evidence="2">AM_LB6</strain>
    </source>
</reference>
<feature type="region of interest" description="Disordered" evidence="1">
    <location>
        <begin position="224"/>
        <end position="278"/>
    </location>
</feature>
<dbReference type="Pfam" id="PF03837">
    <property type="entry name" value="RecT"/>
    <property type="match status" value="1"/>
</dbReference>
<dbReference type="NCBIfam" id="TIGR01913">
    <property type="entry name" value="bet_lambda"/>
    <property type="match status" value="1"/>
</dbReference>
<sequence length="296" mass="33228">MNTRYESPNYATQAQYTQQGSQTANTPQVVNQEHSVTFQANGEDVKLAPSTVRNYLVSGDGKVTDQEVVMFINLCKYQHLNPFLNEAYIVKFGSRPAQLITSKEAFMKRAEANEHFRGSKAGVIVVRNNQIIYSQGAFALPSDTIVGGWAEVKRDDREEPIHIEISFDEFNKKQATWKDMPANMIRKTALVNALREAFPDSLGSLYTEDDKSETASVVPNQAEHKQAQKESAASSLISKALSKSQTKKEPAKHIEAKEAVPVTEMSEKRDPRDSEEEQIDIFKDQIERQKAAKEAE</sequence>
<feature type="compositionally biased region" description="Basic and acidic residues" evidence="1">
    <location>
        <begin position="246"/>
        <end position="258"/>
    </location>
</feature>
<dbReference type="Proteomes" id="UP001058429">
    <property type="component" value="Chromosome"/>
</dbReference>
<dbReference type="AlphaFoldDB" id="A0A9Q9MQB4"/>
<dbReference type="InterPro" id="IPR018330">
    <property type="entry name" value="RecT_fam"/>
</dbReference>
<feature type="compositionally biased region" description="Low complexity" evidence="1">
    <location>
        <begin position="231"/>
        <end position="244"/>
    </location>
</feature>
<protein>
    <submittedName>
        <fullName evidence="2">Phage recombination protein Bet</fullName>
    </submittedName>
</protein>
<dbReference type="EMBL" id="CP104396">
    <property type="protein sequence ID" value="UXC64336.1"/>
    <property type="molecule type" value="Genomic_DNA"/>
</dbReference>
<gene>
    <name evidence="2" type="primary">bet</name>
    <name evidence="2" type="ORF">N4562_04795</name>
</gene>
<organism evidence="2 3">
    <name type="scientific">Ligilactobacillus agilis</name>
    <dbReference type="NCBI Taxonomy" id="1601"/>
    <lineage>
        <taxon>Bacteria</taxon>
        <taxon>Bacillati</taxon>
        <taxon>Bacillota</taxon>
        <taxon>Bacilli</taxon>
        <taxon>Lactobacillales</taxon>
        <taxon>Lactobacillaceae</taxon>
        <taxon>Ligilactobacillus</taxon>
    </lineage>
</organism>
<evidence type="ECO:0000313" key="3">
    <source>
        <dbReference type="Proteomes" id="UP001058429"/>
    </source>
</evidence>